<dbReference type="CDD" id="cd04301">
    <property type="entry name" value="NAT_SF"/>
    <property type="match status" value="1"/>
</dbReference>
<dbReference type="AlphaFoldDB" id="A0A0L6U261"/>
<dbReference type="PATRIC" id="fig|52689.4.peg.191"/>
<dbReference type="PANTHER" id="PTHR37817:SF1">
    <property type="entry name" value="N-ACETYLTRANSFERASE EIS"/>
    <property type="match status" value="1"/>
</dbReference>
<dbReference type="RefSeq" id="WP_050739372.1">
    <property type="nucleotide sequence ID" value="NZ_LGYO01000011.1"/>
</dbReference>
<reference evidence="3" key="1">
    <citation type="submission" date="2015-07" db="EMBL/GenBank/DDBJ databases">
        <title>Draft genome sequence of Acetobacterium bakii DSM 8293, a potential psychrophilic chemical producer through syngas fermentation.</title>
        <authorList>
            <person name="Song Y."/>
            <person name="Hwang S."/>
            <person name="Cho B.-K."/>
        </authorList>
    </citation>
    <scope>NUCLEOTIDE SEQUENCE [LARGE SCALE GENOMIC DNA]</scope>
    <source>
        <strain evidence="3">DSM 8239</strain>
    </source>
</reference>
<dbReference type="Pfam" id="PF13527">
    <property type="entry name" value="Acetyltransf_9"/>
    <property type="match status" value="1"/>
</dbReference>
<dbReference type="PANTHER" id="PTHR37817">
    <property type="entry name" value="N-ACETYLTRANSFERASE EIS"/>
    <property type="match status" value="1"/>
</dbReference>
<dbReference type="GO" id="GO:0030649">
    <property type="term" value="P:aminoglycoside antibiotic catabolic process"/>
    <property type="evidence" value="ECO:0007669"/>
    <property type="project" value="TreeGrafter"/>
</dbReference>
<dbReference type="InterPro" id="IPR051554">
    <property type="entry name" value="Acetyltransferase_Eis"/>
</dbReference>
<keyword evidence="3" id="KW-1185">Reference proteome</keyword>
<dbReference type="EMBL" id="LGYO01000011">
    <property type="protein sequence ID" value="KNZ42614.1"/>
    <property type="molecule type" value="Genomic_DNA"/>
</dbReference>
<dbReference type="InterPro" id="IPR000182">
    <property type="entry name" value="GNAT_dom"/>
</dbReference>
<comment type="caution">
    <text evidence="2">The sequence shown here is derived from an EMBL/GenBank/DDBJ whole genome shotgun (WGS) entry which is preliminary data.</text>
</comment>
<dbReference type="Pfam" id="PF13530">
    <property type="entry name" value="SCP2_2"/>
    <property type="match status" value="1"/>
</dbReference>
<dbReference type="Proteomes" id="UP000036873">
    <property type="component" value="Unassembled WGS sequence"/>
</dbReference>
<dbReference type="STRING" id="52689.AKG39_05530"/>
<proteinExistence type="predicted"/>
<dbReference type="Gene3D" id="3.40.630.30">
    <property type="match status" value="2"/>
</dbReference>
<dbReference type="PROSITE" id="PS51186">
    <property type="entry name" value="GNAT"/>
    <property type="match status" value="1"/>
</dbReference>
<dbReference type="SUPFAM" id="SSF55729">
    <property type="entry name" value="Acyl-CoA N-acyltransferases (Nat)"/>
    <property type="match status" value="1"/>
</dbReference>
<dbReference type="Pfam" id="PF17668">
    <property type="entry name" value="Acetyltransf_17"/>
    <property type="match status" value="1"/>
</dbReference>
<dbReference type="Gene3D" id="3.30.1050.10">
    <property type="entry name" value="SCP2 sterol-binding domain"/>
    <property type="match status" value="1"/>
</dbReference>
<organism evidence="2 3">
    <name type="scientific">Acetobacterium bakii</name>
    <dbReference type="NCBI Taxonomy" id="52689"/>
    <lineage>
        <taxon>Bacteria</taxon>
        <taxon>Bacillati</taxon>
        <taxon>Bacillota</taxon>
        <taxon>Clostridia</taxon>
        <taxon>Eubacteriales</taxon>
        <taxon>Eubacteriaceae</taxon>
        <taxon>Acetobacterium</taxon>
    </lineage>
</organism>
<dbReference type="InterPro" id="IPR025559">
    <property type="entry name" value="Eis_dom"/>
</dbReference>
<dbReference type="OrthoDB" id="9768284at2"/>
<accession>A0A0L6U261</accession>
<dbReference type="InterPro" id="IPR036527">
    <property type="entry name" value="SCP2_sterol-bd_dom_sf"/>
</dbReference>
<evidence type="ECO:0000259" key="1">
    <source>
        <dbReference type="PROSITE" id="PS51186"/>
    </source>
</evidence>
<protein>
    <submittedName>
        <fullName evidence="2">GNAT family acetyltransferase</fullName>
    </submittedName>
</protein>
<evidence type="ECO:0000313" key="3">
    <source>
        <dbReference type="Proteomes" id="UP000036873"/>
    </source>
</evidence>
<dbReference type="GO" id="GO:0034069">
    <property type="term" value="F:aminoglycoside N-acetyltransferase activity"/>
    <property type="evidence" value="ECO:0007669"/>
    <property type="project" value="TreeGrafter"/>
</dbReference>
<gene>
    <name evidence="2" type="ORF">AKG39_05530</name>
</gene>
<dbReference type="InterPro" id="IPR041380">
    <property type="entry name" value="Acetyltransf_17"/>
</dbReference>
<evidence type="ECO:0000313" key="2">
    <source>
        <dbReference type="EMBL" id="KNZ42614.1"/>
    </source>
</evidence>
<dbReference type="SUPFAM" id="SSF55718">
    <property type="entry name" value="SCP-like"/>
    <property type="match status" value="1"/>
</dbReference>
<feature type="domain" description="N-acetyltransferase" evidence="1">
    <location>
        <begin position="9"/>
        <end position="162"/>
    </location>
</feature>
<name>A0A0L6U261_9FIRM</name>
<sequence length="405" mass="47714">MIRDIKKNLELRKLEPKDLTQFNDILRYAFQVTDEDLLKVGWKHDEIKRSKFPILEKAEVLGWFEDGKLASQIAVYPLQVNIYGSIYDMGYITGVATYPEYMGMGLMSRLMKKSLESMREQNQSISFLFPYSMPLYRHKGWEVVSDKMTYRIRDNQLPKDIEVPGRIRRVPEDSPDLINLHDAYAKKTHGCLVRSELVWEEYWRWDVEDVTVAIYYDEDDVPRGYLVYLIENDVFHVKEMIYLNQEARKGLWGYIAAHESMINEVVGNNYNNHTISFLFGDSDMKETIRPYIMARIVDFEKFIAEYNFVNTDINESVTFEISDSVLEWNNRSFTIAFSKGQDPMLTDEPSENIIRLEIGILTTMLLGYERPTYLQRIERIETDKKTVLILESIIPNDKVYFSDYI</sequence>
<dbReference type="InterPro" id="IPR016181">
    <property type="entry name" value="Acyl_CoA_acyltransferase"/>
</dbReference>
<keyword evidence="2" id="KW-0808">Transferase</keyword>